<dbReference type="GO" id="GO:0008237">
    <property type="term" value="F:metallopeptidase activity"/>
    <property type="evidence" value="ECO:0007669"/>
    <property type="project" value="UniProtKB-KW"/>
</dbReference>
<keyword evidence="3" id="KW-0378">Hydrolase</keyword>
<dbReference type="InterPro" id="IPR003675">
    <property type="entry name" value="Rce1/LyrA-like_dom"/>
</dbReference>
<evidence type="ECO:0000256" key="1">
    <source>
        <dbReference type="SAM" id="Phobius"/>
    </source>
</evidence>
<comment type="caution">
    <text evidence="3">The sequence shown here is derived from an EMBL/GenBank/DDBJ whole genome shotgun (WGS) entry which is preliminary data.</text>
</comment>
<keyword evidence="3" id="KW-0645">Protease</keyword>
<evidence type="ECO:0000259" key="2">
    <source>
        <dbReference type="Pfam" id="PF02517"/>
    </source>
</evidence>
<organism evidence="3 4">
    <name type="scientific">Nocardia nova</name>
    <dbReference type="NCBI Taxonomy" id="37330"/>
    <lineage>
        <taxon>Bacteria</taxon>
        <taxon>Bacillati</taxon>
        <taxon>Actinomycetota</taxon>
        <taxon>Actinomycetes</taxon>
        <taxon>Mycobacteriales</taxon>
        <taxon>Nocardiaceae</taxon>
        <taxon>Nocardia</taxon>
    </lineage>
</organism>
<keyword evidence="4" id="KW-1185">Reference proteome</keyword>
<feature type="transmembrane region" description="Helical" evidence="1">
    <location>
        <begin position="253"/>
        <end position="276"/>
    </location>
</feature>
<feature type="transmembrane region" description="Helical" evidence="1">
    <location>
        <begin position="115"/>
        <end position="133"/>
    </location>
</feature>
<name>A0A2S6A8I5_9NOCA</name>
<keyword evidence="1" id="KW-0472">Membrane</keyword>
<dbReference type="PANTHER" id="PTHR35797">
    <property type="entry name" value="PROTEASE-RELATED"/>
    <property type="match status" value="1"/>
</dbReference>
<dbReference type="Proteomes" id="UP000238356">
    <property type="component" value="Unassembled WGS sequence"/>
</dbReference>
<protein>
    <submittedName>
        <fullName evidence="3">CPBP family intramembrane metalloprotease domain-containing protein</fullName>
    </submittedName>
</protein>
<feature type="transmembrane region" description="Helical" evidence="1">
    <location>
        <begin position="282"/>
        <end position="301"/>
    </location>
</feature>
<evidence type="ECO:0000313" key="4">
    <source>
        <dbReference type="Proteomes" id="UP000238356"/>
    </source>
</evidence>
<feature type="transmembrane region" description="Helical" evidence="1">
    <location>
        <begin position="174"/>
        <end position="199"/>
    </location>
</feature>
<feature type="transmembrane region" description="Helical" evidence="1">
    <location>
        <begin position="84"/>
        <end position="103"/>
    </location>
</feature>
<dbReference type="GO" id="GO:0006508">
    <property type="term" value="P:proteolysis"/>
    <property type="evidence" value="ECO:0007669"/>
    <property type="project" value="UniProtKB-KW"/>
</dbReference>
<proteinExistence type="predicted"/>
<evidence type="ECO:0000313" key="3">
    <source>
        <dbReference type="EMBL" id="PPJ29271.1"/>
    </source>
</evidence>
<dbReference type="GO" id="GO:0080120">
    <property type="term" value="P:CAAX-box protein maturation"/>
    <property type="evidence" value="ECO:0007669"/>
    <property type="project" value="UniProtKB-ARBA"/>
</dbReference>
<dbReference type="Pfam" id="PF02517">
    <property type="entry name" value="Rce1-like"/>
    <property type="match status" value="1"/>
</dbReference>
<dbReference type="InterPro" id="IPR042150">
    <property type="entry name" value="MmRce1-like"/>
</dbReference>
<dbReference type="GO" id="GO:0004175">
    <property type="term" value="F:endopeptidase activity"/>
    <property type="evidence" value="ECO:0007669"/>
    <property type="project" value="UniProtKB-ARBA"/>
</dbReference>
<feature type="domain" description="CAAX prenyl protease 2/Lysostaphin resistance protein A-like" evidence="2">
    <location>
        <begin position="219"/>
        <end position="320"/>
    </location>
</feature>
<dbReference type="AlphaFoldDB" id="A0A2S6A8I5"/>
<keyword evidence="1" id="KW-0812">Transmembrane</keyword>
<sequence>MQTSPNSAVFRISCGGLHEKFRVRPARPHIGGHAVRTTLRGNRFHLHRVEVSGGAECRDRWRPIPIGIGFSRKDGHMIARRSDIATYIVVAYALAWVLASIPWIDGKGLESVPWLNDGAALMMFAPTVAVLVARSRMRQPVLARPAAPGVPAAPGFAADVGLGLGPAPARTARLIVAAWLGTQMVAWIAYEISAALGWFHFDLGKFDTSTVVAILFETLTTSVIATLPNALGEEIGWRGWLLPQLISRYGTPVALVATGVVWALWHAPLTLLGYGFTDIGAWSALAYIPFAICFGAVLGWLRLRSASVWPAAVAHASWNSGALIFGALRSADSSEHAHTLLGGSGLPGWILWAAVAAALFAFAPVAKTPAPALRTSVQT</sequence>
<feature type="transmembrane region" description="Helical" evidence="1">
    <location>
        <begin position="348"/>
        <end position="366"/>
    </location>
</feature>
<reference evidence="3 4" key="1">
    <citation type="submission" date="2018-02" db="EMBL/GenBank/DDBJ databases">
        <title>8 Nocardia nova and 1 Nocardia cyriacigeorgica strain used for evolution to TMP-SMX.</title>
        <authorList>
            <person name="Mehta H."/>
            <person name="Weng J."/>
            <person name="Shamoo Y."/>
        </authorList>
    </citation>
    <scope>NUCLEOTIDE SEQUENCE [LARGE SCALE GENOMIC DNA]</scope>
    <source>
        <strain evidence="3 4">BAA2227</strain>
    </source>
</reference>
<keyword evidence="1" id="KW-1133">Transmembrane helix</keyword>
<dbReference type="EMBL" id="PSZD01000006">
    <property type="protein sequence ID" value="PPJ29271.1"/>
    <property type="molecule type" value="Genomic_DNA"/>
</dbReference>
<gene>
    <name evidence="3" type="ORF">C5F51_12605</name>
</gene>
<feature type="transmembrane region" description="Helical" evidence="1">
    <location>
        <begin position="211"/>
        <end position="232"/>
    </location>
</feature>
<accession>A0A2S6A8I5</accession>
<feature type="transmembrane region" description="Helical" evidence="1">
    <location>
        <begin position="308"/>
        <end position="328"/>
    </location>
</feature>
<dbReference type="PANTHER" id="PTHR35797:SF1">
    <property type="entry name" value="PROTEASE"/>
    <property type="match status" value="1"/>
</dbReference>
<keyword evidence="3" id="KW-0482">Metalloprotease</keyword>